<keyword evidence="2" id="KW-1185">Reference proteome</keyword>
<dbReference type="InParanoid" id="M1APQ6"/>
<dbReference type="AlphaFoldDB" id="M1APQ6"/>
<dbReference type="Gramene" id="PGSC0003DMT400027480">
    <property type="protein sequence ID" value="PGSC0003DMT400027480"/>
    <property type="gene ID" value="PGSC0003DMG400010597"/>
</dbReference>
<evidence type="ECO:0000313" key="2">
    <source>
        <dbReference type="Proteomes" id="UP000011115"/>
    </source>
</evidence>
<accession>M1APQ6</accession>
<dbReference type="HOGENOM" id="CLU_3110227_0_0_1"/>
<name>M1APQ6_SOLTU</name>
<evidence type="ECO:0000313" key="1">
    <source>
        <dbReference type="EnsemblPlants" id="PGSC0003DMT400027480"/>
    </source>
</evidence>
<sequence>MNMLHYTHSSLLHYDSSNWDLLKGAQATTNINYAMEATKNLSSITRRILSI</sequence>
<dbReference type="Gramene" id="PGSC0003DMT400027481">
    <property type="protein sequence ID" value="PGSC0003DMT400027481"/>
    <property type="gene ID" value="PGSC0003DMG400010597"/>
</dbReference>
<reference evidence="1" key="2">
    <citation type="submission" date="2015-06" db="UniProtKB">
        <authorList>
            <consortium name="EnsemblPlants"/>
        </authorList>
    </citation>
    <scope>IDENTIFICATION</scope>
    <source>
        <strain evidence="1">DM1-3 516 R44</strain>
    </source>
</reference>
<protein>
    <submittedName>
        <fullName evidence="1">Uncharacterized protein</fullName>
    </submittedName>
</protein>
<dbReference type="PaxDb" id="4113-PGSC0003DMT400027480"/>
<dbReference type="EnsemblPlants" id="PGSC0003DMT400027481">
    <property type="protein sequence ID" value="PGSC0003DMT400027481"/>
    <property type="gene ID" value="PGSC0003DMG400010597"/>
</dbReference>
<organism evidence="1 2">
    <name type="scientific">Solanum tuberosum</name>
    <name type="common">Potato</name>
    <dbReference type="NCBI Taxonomy" id="4113"/>
    <lineage>
        <taxon>Eukaryota</taxon>
        <taxon>Viridiplantae</taxon>
        <taxon>Streptophyta</taxon>
        <taxon>Embryophyta</taxon>
        <taxon>Tracheophyta</taxon>
        <taxon>Spermatophyta</taxon>
        <taxon>Magnoliopsida</taxon>
        <taxon>eudicotyledons</taxon>
        <taxon>Gunneridae</taxon>
        <taxon>Pentapetalae</taxon>
        <taxon>asterids</taxon>
        <taxon>lamiids</taxon>
        <taxon>Solanales</taxon>
        <taxon>Solanaceae</taxon>
        <taxon>Solanoideae</taxon>
        <taxon>Solaneae</taxon>
        <taxon>Solanum</taxon>
    </lineage>
</organism>
<dbReference type="EnsemblPlants" id="PGSC0003DMT400027480">
    <property type="protein sequence ID" value="PGSC0003DMT400027480"/>
    <property type="gene ID" value="PGSC0003DMG400010597"/>
</dbReference>
<reference evidence="2" key="1">
    <citation type="journal article" date="2011" name="Nature">
        <title>Genome sequence and analysis of the tuber crop potato.</title>
        <authorList>
            <consortium name="The Potato Genome Sequencing Consortium"/>
        </authorList>
    </citation>
    <scope>NUCLEOTIDE SEQUENCE [LARGE SCALE GENOMIC DNA]</scope>
    <source>
        <strain evidence="2">cv. DM1-3 516 R44</strain>
    </source>
</reference>
<proteinExistence type="predicted"/>
<dbReference type="Proteomes" id="UP000011115">
    <property type="component" value="Unassembled WGS sequence"/>
</dbReference>